<evidence type="ECO:0000313" key="3">
    <source>
        <dbReference type="Proteomes" id="UP000837857"/>
    </source>
</evidence>
<dbReference type="EMBL" id="OW152824">
    <property type="protein sequence ID" value="CAH2040315.1"/>
    <property type="molecule type" value="Genomic_DNA"/>
</dbReference>
<evidence type="ECO:0000313" key="2">
    <source>
        <dbReference type="EMBL" id="CAH2040315.1"/>
    </source>
</evidence>
<keyword evidence="3" id="KW-1185">Reference proteome</keyword>
<dbReference type="Proteomes" id="UP000837857">
    <property type="component" value="Chromosome 12"/>
</dbReference>
<proteinExistence type="predicted"/>
<sequence length="142" mass="15699">MRVARRVVMGQSIAQHPTRHGPHTPTLRAIPPGPQPPRLRNFRGSATFGRSAAMRGGRDLVAEEPVAGLPLAGNGSGARADLRRRHLVQNRLRLPPGQISDASLAAVALWFKGNLYEKLRFMYAFHPSQDIVYSHAYFIKAK</sequence>
<protein>
    <submittedName>
        <fullName evidence="2">Uncharacterized protein</fullName>
    </submittedName>
</protein>
<gene>
    <name evidence="2" type="ORF">IPOD504_LOCUS2478</name>
</gene>
<reference evidence="2" key="1">
    <citation type="submission" date="2022-03" db="EMBL/GenBank/DDBJ databases">
        <authorList>
            <person name="Martin H S."/>
        </authorList>
    </citation>
    <scope>NUCLEOTIDE SEQUENCE</scope>
</reference>
<feature type="region of interest" description="Disordered" evidence="1">
    <location>
        <begin position="15"/>
        <end position="37"/>
    </location>
</feature>
<organism evidence="2 3">
    <name type="scientific">Iphiclides podalirius</name>
    <name type="common">scarce swallowtail</name>
    <dbReference type="NCBI Taxonomy" id="110791"/>
    <lineage>
        <taxon>Eukaryota</taxon>
        <taxon>Metazoa</taxon>
        <taxon>Ecdysozoa</taxon>
        <taxon>Arthropoda</taxon>
        <taxon>Hexapoda</taxon>
        <taxon>Insecta</taxon>
        <taxon>Pterygota</taxon>
        <taxon>Neoptera</taxon>
        <taxon>Endopterygota</taxon>
        <taxon>Lepidoptera</taxon>
        <taxon>Glossata</taxon>
        <taxon>Ditrysia</taxon>
        <taxon>Papilionoidea</taxon>
        <taxon>Papilionidae</taxon>
        <taxon>Papilioninae</taxon>
        <taxon>Iphiclides</taxon>
    </lineage>
</organism>
<name>A0ABN8HS73_9NEOP</name>
<accession>A0ABN8HS73</accession>
<evidence type="ECO:0000256" key="1">
    <source>
        <dbReference type="SAM" id="MobiDB-lite"/>
    </source>
</evidence>
<feature type="non-terminal residue" evidence="2">
    <location>
        <position position="1"/>
    </location>
</feature>